<evidence type="ECO:0000256" key="1">
    <source>
        <dbReference type="SAM" id="MobiDB-lite"/>
    </source>
</evidence>
<organism evidence="2 3">
    <name type="scientific">Kitasatospora phosalacinea</name>
    <dbReference type="NCBI Taxonomy" id="2065"/>
    <lineage>
        <taxon>Bacteria</taxon>
        <taxon>Bacillati</taxon>
        <taxon>Actinomycetota</taxon>
        <taxon>Actinomycetes</taxon>
        <taxon>Kitasatosporales</taxon>
        <taxon>Streptomycetaceae</taxon>
        <taxon>Kitasatospora</taxon>
    </lineage>
</organism>
<feature type="region of interest" description="Disordered" evidence="1">
    <location>
        <begin position="176"/>
        <end position="212"/>
    </location>
</feature>
<dbReference type="EMBL" id="BSRX01000048">
    <property type="protein sequence ID" value="GLW58194.1"/>
    <property type="molecule type" value="Genomic_DNA"/>
</dbReference>
<gene>
    <name evidence="2" type="ORF">Kpho01_62050</name>
</gene>
<dbReference type="InterPro" id="IPR032584">
    <property type="entry name" value="DUF4913"/>
</dbReference>
<protein>
    <submittedName>
        <fullName evidence="2">DUF4913 domain-containing protein</fullName>
    </submittedName>
</protein>
<dbReference type="OrthoDB" id="4570343at2"/>
<dbReference type="Proteomes" id="UP001165143">
    <property type="component" value="Unassembled WGS sequence"/>
</dbReference>
<comment type="caution">
    <text evidence="2">The sequence shown here is derived from an EMBL/GenBank/DDBJ whole genome shotgun (WGS) entry which is preliminary data.</text>
</comment>
<evidence type="ECO:0000313" key="2">
    <source>
        <dbReference type="EMBL" id="GLW58194.1"/>
    </source>
</evidence>
<evidence type="ECO:0000313" key="3">
    <source>
        <dbReference type="Proteomes" id="UP001165143"/>
    </source>
</evidence>
<proteinExistence type="predicted"/>
<name>A0A9W6PKV5_9ACTN</name>
<dbReference type="AlphaFoldDB" id="A0A9W6PKV5"/>
<sequence>MSTSSPDDPPERGQVTAETLAEWRATLAALQAERDSLAIVADRLAQDYDDGDDDFLDLGLDLGSGFEDADGADGGPESVSLTILAFDDDALADEVRTMTPWVDHILLSAYGAEIASGRPWCTRWPEHDEALARIHHCWLAWQELTDSRSGATGPSVWQRDHLEPLLLKLRSPDGPFGACTTNPDHPHHRLLPVPPHTDLSSLPVAGQPRASV</sequence>
<accession>A0A9W6PKV5</accession>
<dbReference type="RefSeq" id="WP_051777692.1">
    <property type="nucleotide sequence ID" value="NZ_BSRX01000048.1"/>
</dbReference>
<reference evidence="2" key="1">
    <citation type="submission" date="2023-02" db="EMBL/GenBank/DDBJ databases">
        <title>Kitasatospora phosalacinea NBRC 14362.</title>
        <authorList>
            <person name="Ichikawa N."/>
            <person name="Sato H."/>
            <person name="Tonouchi N."/>
        </authorList>
    </citation>
    <scope>NUCLEOTIDE SEQUENCE</scope>
    <source>
        <strain evidence="2">NBRC 14362</strain>
    </source>
</reference>
<dbReference type="Pfam" id="PF16259">
    <property type="entry name" value="DUF4913"/>
    <property type="match status" value="1"/>
</dbReference>